<name>A0ABQ5INY3_9ASTR</name>
<dbReference type="Proteomes" id="UP001151760">
    <property type="component" value="Unassembled WGS sequence"/>
</dbReference>
<organism evidence="1 2">
    <name type="scientific">Tanacetum coccineum</name>
    <dbReference type="NCBI Taxonomy" id="301880"/>
    <lineage>
        <taxon>Eukaryota</taxon>
        <taxon>Viridiplantae</taxon>
        <taxon>Streptophyta</taxon>
        <taxon>Embryophyta</taxon>
        <taxon>Tracheophyta</taxon>
        <taxon>Spermatophyta</taxon>
        <taxon>Magnoliopsida</taxon>
        <taxon>eudicotyledons</taxon>
        <taxon>Gunneridae</taxon>
        <taxon>Pentapetalae</taxon>
        <taxon>asterids</taxon>
        <taxon>campanulids</taxon>
        <taxon>Asterales</taxon>
        <taxon>Asteraceae</taxon>
        <taxon>Asteroideae</taxon>
        <taxon>Anthemideae</taxon>
        <taxon>Anthemidinae</taxon>
        <taxon>Tanacetum</taxon>
    </lineage>
</organism>
<evidence type="ECO:0000313" key="1">
    <source>
        <dbReference type="EMBL" id="GJU00974.1"/>
    </source>
</evidence>
<dbReference type="EMBL" id="BQNB010020918">
    <property type="protein sequence ID" value="GJU00974.1"/>
    <property type="molecule type" value="Genomic_DNA"/>
</dbReference>
<comment type="caution">
    <text evidence="1">The sequence shown here is derived from an EMBL/GenBank/DDBJ whole genome shotgun (WGS) entry which is preliminary data.</text>
</comment>
<keyword evidence="2" id="KW-1185">Reference proteome</keyword>
<evidence type="ECO:0000313" key="2">
    <source>
        <dbReference type="Proteomes" id="UP001151760"/>
    </source>
</evidence>
<sequence length="160" mass="18378">MEETFMDVETELSELIEFHTVVQRYTIVKDLYQKPFLYSMMGDLFDQVLETDPGTFDGFVVPLSESEDHISKGRGRSKRKQPRCIPCGSVNLMLYESTILPVCSVGRMIRFWKLEELWYVCSRKVLGGVGGLVLVLLEEDASLSKRFLSAMARDSFCCRR</sequence>
<reference evidence="1" key="2">
    <citation type="submission" date="2022-01" db="EMBL/GenBank/DDBJ databases">
        <authorList>
            <person name="Yamashiro T."/>
            <person name="Shiraishi A."/>
            <person name="Satake H."/>
            <person name="Nakayama K."/>
        </authorList>
    </citation>
    <scope>NUCLEOTIDE SEQUENCE</scope>
</reference>
<proteinExistence type="predicted"/>
<accession>A0ABQ5INY3</accession>
<reference evidence="1" key="1">
    <citation type="journal article" date="2022" name="Int. J. Mol. Sci.">
        <title>Draft Genome of Tanacetum Coccineum: Genomic Comparison of Closely Related Tanacetum-Family Plants.</title>
        <authorList>
            <person name="Yamashiro T."/>
            <person name="Shiraishi A."/>
            <person name="Nakayama K."/>
            <person name="Satake H."/>
        </authorList>
    </citation>
    <scope>NUCLEOTIDE SEQUENCE</scope>
</reference>
<protein>
    <submittedName>
        <fullName evidence="1">Uncharacterized protein</fullName>
    </submittedName>
</protein>
<gene>
    <name evidence="1" type="ORF">Tco_1111312</name>
</gene>